<dbReference type="AlphaFoldDB" id="J2EK58"/>
<dbReference type="InterPro" id="IPR029039">
    <property type="entry name" value="Flavoprotein-like_sf"/>
</dbReference>
<comment type="similarity">
    <text evidence="6">Belongs to the azoreductase type 1 family.</text>
</comment>
<name>J2EK58_PSEFQ</name>
<sequence>MSTLLHIDASARTDRSLSRKLSQAFVDAWLERDAGAQVITRDVGLNPPPFVTEAWIAAVFTPEEHLTPQKREEIRLSDELIEEIDRADVIVIGTPMYNYGMPAALKSWFDKVIRIGKTFTFDLERGDHPLEPIMSGKKLVILTSRGEFGFGPGGIRETMNHLDTHIQTCAHYLGVNETHAISIDYQEFADARHEASIANAFDAVPVLVRQMVEERQCQLSPA</sequence>
<evidence type="ECO:0000256" key="5">
    <source>
        <dbReference type="ARBA" id="ARBA00048542"/>
    </source>
</evidence>
<dbReference type="InterPro" id="IPR003680">
    <property type="entry name" value="Flavodoxin_fold"/>
</dbReference>
<dbReference type="HAMAP" id="MF_01216">
    <property type="entry name" value="Azoreductase_type1"/>
    <property type="match status" value="1"/>
</dbReference>
<comment type="caution">
    <text evidence="8">The sequence shown here is derived from an EMBL/GenBank/DDBJ whole genome shotgun (WGS) entry which is preliminary data.</text>
</comment>
<keyword evidence="4 6" id="KW-0520">NAD</keyword>
<dbReference type="EC" id="1.7.1.17" evidence="6"/>
<dbReference type="InterPro" id="IPR023048">
    <property type="entry name" value="NADH:quinone_OxRdtase_FMN_depd"/>
</dbReference>
<evidence type="ECO:0000256" key="2">
    <source>
        <dbReference type="ARBA" id="ARBA00022643"/>
    </source>
</evidence>
<keyword evidence="3 6" id="KW-0560">Oxidoreductase</keyword>
<dbReference type="eggNOG" id="COG1182">
    <property type="taxonomic scope" value="Bacteria"/>
</dbReference>
<comment type="function">
    <text evidence="6">Quinone reductase that provides resistance to thiol-specific stress caused by electrophilic quinones.</text>
</comment>
<comment type="caution">
    <text evidence="6">Lacks conserved residue(s) required for the propagation of feature annotation.</text>
</comment>
<dbReference type="Pfam" id="PF02525">
    <property type="entry name" value="Flavodoxin_2"/>
    <property type="match status" value="1"/>
</dbReference>
<dbReference type="GO" id="GO:0009055">
    <property type="term" value="F:electron transfer activity"/>
    <property type="evidence" value="ECO:0007669"/>
    <property type="project" value="UniProtKB-UniRule"/>
</dbReference>
<proteinExistence type="inferred from homology"/>
<dbReference type="PATRIC" id="fig|1038922.3.peg.3276"/>
<evidence type="ECO:0000313" key="8">
    <source>
        <dbReference type="EMBL" id="EJL03910.1"/>
    </source>
</evidence>
<evidence type="ECO:0000256" key="3">
    <source>
        <dbReference type="ARBA" id="ARBA00023002"/>
    </source>
</evidence>
<dbReference type="PANTHER" id="PTHR43741:SF2">
    <property type="entry name" value="FMN-DEPENDENT NADH:QUINONE OXIDOREDUCTASE"/>
    <property type="match status" value="1"/>
</dbReference>
<evidence type="ECO:0000259" key="7">
    <source>
        <dbReference type="Pfam" id="PF02525"/>
    </source>
</evidence>
<dbReference type="EMBL" id="AGBM01000001">
    <property type="protein sequence ID" value="EJL03910.1"/>
    <property type="molecule type" value="Genomic_DNA"/>
</dbReference>
<dbReference type="GO" id="GO:0016652">
    <property type="term" value="F:oxidoreductase activity, acting on NAD(P)H as acceptor"/>
    <property type="evidence" value="ECO:0007669"/>
    <property type="project" value="UniProtKB-UniRule"/>
</dbReference>
<organism evidence="8">
    <name type="scientific">Pseudomonas fluorescens (strain Q2-87)</name>
    <dbReference type="NCBI Taxonomy" id="1038922"/>
    <lineage>
        <taxon>Bacteria</taxon>
        <taxon>Pseudomonadati</taxon>
        <taxon>Pseudomonadota</taxon>
        <taxon>Gammaproteobacteria</taxon>
        <taxon>Pseudomonadales</taxon>
        <taxon>Pseudomonadaceae</taxon>
        <taxon>Pseudomonas</taxon>
    </lineage>
</organism>
<comment type="subunit">
    <text evidence="6">Homodimer.</text>
</comment>
<dbReference type="SUPFAM" id="SSF52218">
    <property type="entry name" value="Flavoproteins"/>
    <property type="match status" value="1"/>
</dbReference>
<protein>
    <recommendedName>
        <fullName evidence="6">FMN dependent NADH:quinone oxidoreductase</fullName>
        <ecNumber evidence="6">1.6.5.-</ecNumber>
    </recommendedName>
    <alternativeName>
        <fullName evidence="6">Azo-dye reductase</fullName>
    </alternativeName>
    <alternativeName>
        <fullName evidence="6">FMN-dependent NADH-azo compound oxidoreductase</fullName>
    </alternativeName>
    <alternativeName>
        <fullName evidence="6">FMN-dependent NADH-azoreductase</fullName>
        <ecNumber evidence="6">1.7.1.17</ecNumber>
    </alternativeName>
</protein>
<evidence type="ECO:0000256" key="6">
    <source>
        <dbReference type="HAMAP-Rule" id="MF_01216"/>
    </source>
</evidence>
<dbReference type="PANTHER" id="PTHR43741">
    <property type="entry name" value="FMN-DEPENDENT NADH-AZOREDUCTASE 1"/>
    <property type="match status" value="1"/>
</dbReference>
<keyword evidence="2 6" id="KW-0288">FMN</keyword>
<dbReference type="GO" id="GO:0010181">
    <property type="term" value="F:FMN binding"/>
    <property type="evidence" value="ECO:0007669"/>
    <property type="project" value="UniProtKB-UniRule"/>
</dbReference>
<accession>J2EK58</accession>
<dbReference type="HOGENOM" id="CLU_088964_0_3_6"/>
<evidence type="ECO:0000256" key="4">
    <source>
        <dbReference type="ARBA" id="ARBA00023027"/>
    </source>
</evidence>
<comment type="function">
    <text evidence="6">Also exhibits azoreductase activity. Catalyzes the reductive cleavage of the azo bond in aromatic azo compounds to the corresponding amines.</text>
</comment>
<comment type="catalytic activity">
    <reaction evidence="5">
        <text>N,N-dimethyl-1,4-phenylenediamine + anthranilate + 2 NAD(+) = 2-(4-dimethylaminophenyl)diazenylbenzoate + 2 NADH + 2 H(+)</text>
        <dbReference type="Rhea" id="RHEA:55872"/>
        <dbReference type="ChEBI" id="CHEBI:15378"/>
        <dbReference type="ChEBI" id="CHEBI:15783"/>
        <dbReference type="ChEBI" id="CHEBI:16567"/>
        <dbReference type="ChEBI" id="CHEBI:57540"/>
        <dbReference type="ChEBI" id="CHEBI:57945"/>
        <dbReference type="ChEBI" id="CHEBI:71579"/>
        <dbReference type="EC" id="1.7.1.17"/>
    </reaction>
    <physiologicalReaction direction="right-to-left" evidence="5">
        <dbReference type="Rhea" id="RHEA:55874"/>
    </physiologicalReaction>
</comment>
<dbReference type="Proteomes" id="UP000007289">
    <property type="component" value="Chromosome"/>
</dbReference>
<reference evidence="8" key="1">
    <citation type="journal article" date="2012" name="PLoS Genet.">
        <title>Comparative Genomics of Plant-Associated Pseudomonas spp.: Insights into Diversity and Inheritance of Traits Involved in Multitrophic Interactions.</title>
        <authorList>
            <person name="Loper J.E."/>
            <person name="Hassan K.A."/>
            <person name="Mavrodi D.V."/>
            <person name="Davis E.W.II."/>
            <person name="Lim C.K."/>
            <person name="Shaffer B.T."/>
            <person name="Elbourne L.D."/>
            <person name="Stockwell V.O."/>
            <person name="Hartney S.L."/>
            <person name="Breakwell K."/>
            <person name="Henkels M.D."/>
            <person name="Tetu S.G."/>
            <person name="Rangel L.I."/>
            <person name="Kidarsa T.A."/>
            <person name="Wilson N.L."/>
            <person name="van de Mortel J.E."/>
            <person name="Song C."/>
            <person name="Blumhagen R."/>
            <person name="Radune D."/>
            <person name="Hostetler J.B."/>
            <person name="Brinkac L.M."/>
            <person name="Durkin A.S."/>
            <person name="Kluepfel D.A."/>
            <person name="Wechter W.P."/>
            <person name="Anderson A.J."/>
            <person name="Kim Y.C."/>
            <person name="Pierson L.S.III."/>
            <person name="Pierson E.A."/>
            <person name="Lindow S.E."/>
            <person name="Kobayashi D.Y."/>
            <person name="Raaijmakers J.M."/>
            <person name="Weller D.M."/>
            <person name="Thomashow L.S."/>
            <person name="Allen A.E."/>
            <person name="Paulsen I.T."/>
        </authorList>
    </citation>
    <scope>NUCLEOTIDE SEQUENCE [LARGE SCALE GENOMIC DNA]</scope>
    <source>
        <strain evidence="8">Q2-87</strain>
    </source>
</reference>
<keyword evidence="1 6" id="KW-0285">Flavoprotein</keyword>
<feature type="binding site" evidence="6">
    <location>
        <position position="10"/>
    </location>
    <ligand>
        <name>FMN</name>
        <dbReference type="ChEBI" id="CHEBI:58210"/>
    </ligand>
</feature>
<feature type="binding site" evidence="6">
    <location>
        <begin position="16"/>
        <end position="18"/>
    </location>
    <ligand>
        <name>FMN</name>
        <dbReference type="ChEBI" id="CHEBI:58210"/>
    </ligand>
</feature>
<dbReference type="RefSeq" id="WP_003180774.1">
    <property type="nucleotide sequence ID" value="NZ_CM001558.1"/>
</dbReference>
<dbReference type="EC" id="1.6.5.-" evidence="6"/>
<dbReference type="GO" id="GO:0016655">
    <property type="term" value="F:oxidoreductase activity, acting on NAD(P)H, quinone or similar compound as acceptor"/>
    <property type="evidence" value="ECO:0007669"/>
    <property type="project" value="InterPro"/>
</dbReference>
<comment type="catalytic activity">
    <reaction evidence="6">
        <text>2 a quinone + NADH + H(+) = 2 a 1,4-benzosemiquinone + NAD(+)</text>
        <dbReference type="Rhea" id="RHEA:65952"/>
        <dbReference type="ChEBI" id="CHEBI:15378"/>
        <dbReference type="ChEBI" id="CHEBI:57540"/>
        <dbReference type="ChEBI" id="CHEBI:57945"/>
        <dbReference type="ChEBI" id="CHEBI:132124"/>
        <dbReference type="ChEBI" id="CHEBI:134225"/>
    </reaction>
</comment>
<evidence type="ECO:0000256" key="1">
    <source>
        <dbReference type="ARBA" id="ARBA00022630"/>
    </source>
</evidence>
<dbReference type="InterPro" id="IPR050104">
    <property type="entry name" value="FMN-dep_NADH:Q_OxRdtase_AzoR1"/>
</dbReference>
<gene>
    <name evidence="6" type="primary">azoR</name>
    <name evidence="8" type="ORF">PflQ2_2255</name>
</gene>
<comment type="cofactor">
    <cofactor evidence="6">
        <name>FMN</name>
        <dbReference type="ChEBI" id="CHEBI:58210"/>
    </cofactor>
    <text evidence="6">Binds 1 FMN per subunit.</text>
</comment>
<dbReference type="Gene3D" id="3.40.50.360">
    <property type="match status" value="1"/>
</dbReference>
<feature type="domain" description="Flavodoxin-like fold" evidence="7">
    <location>
        <begin position="3"/>
        <end position="200"/>
    </location>
</feature>